<dbReference type="EMBL" id="LQPE01000138">
    <property type="protein sequence ID" value="ORW01726.1"/>
    <property type="molecule type" value="Genomic_DNA"/>
</dbReference>
<dbReference type="Gene3D" id="1.10.530.10">
    <property type="match status" value="1"/>
</dbReference>
<dbReference type="InterPro" id="IPR036689">
    <property type="entry name" value="ESAT-6-like_sf"/>
</dbReference>
<dbReference type="Proteomes" id="UP000193487">
    <property type="component" value="Unassembled WGS sequence"/>
</dbReference>
<reference evidence="3 4" key="1">
    <citation type="submission" date="2016-01" db="EMBL/GenBank/DDBJ databases">
        <title>The new phylogeny of the genus Mycobacterium.</title>
        <authorList>
            <person name="Tarcisio F."/>
            <person name="Conor M."/>
            <person name="Antonella G."/>
            <person name="Elisabetta G."/>
            <person name="Giulia F.S."/>
            <person name="Sara T."/>
            <person name="Anna F."/>
            <person name="Clotilde B."/>
            <person name="Roberto B."/>
            <person name="Veronica D.S."/>
            <person name="Fabio R."/>
            <person name="Monica P."/>
            <person name="Olivier J."/>
            <person name="Enrico T."/>
            <person name="Nicola S."/>
        </authorList>
    </citation>
    <scope>NUCLEOTIDE SEQUENCE [LARGE SCALE GENOMIC DNA]</scope>
    <source>
        <strain evidence="3 4">DSM 45166</strain>
    </source>
</reference>
<evidence type="ECO:0000313" key="4">
    <source>
        <dbReference type="Proteomes" id="UP000193487"/>
    </source>
</evidence>
<dbReference type="InterPro" id="IPR023346">
    <property type="entry name" value="Lysozyme-like_dom_sf"/>
</dbReference>
<sequence>MAQSLRVDPAVLRSAATAIAQVGSELSGMALAQPLSGMTGALTGFQSGAACQEAGTALDNASKQVGNDLSELAAKLRSAAEKYEQTDKHLGSELDKARQQIDRKNREAPLEADRETGTQAVPIPLDQVTYEQGNFATGPDATRDYINQTLDQLGITDPAARQRWIDGYLTMALRESSYDPNAINDWDVNSKPPNSTYSVADGYGNGCSRGIVQCVPGTFAQYHQPGTSNDIYDPVANIAASMNYVMGHYGVSRDASNLAALIPQADPNASPQGY</sequence>
<dbReference type="InterPro" id="IPR022536">
    <property type="entry name" value="EspC"/>
</dbReference>
<dbReference type="OrthoDB" id="4629613at2"/>
<accession>A0A1X1XSA5</accession>
<gene>
    <name evidence="3" type="ORF">AWC14_07885</name>
</gene>
<dbReference type="SUPFAM" id="SSF140453">
    <property type="entry name" value="EsxAB dimer-like"/>
    <property type="match status" value="1"/>
</dbReference>
<feature type="compositionally biased region" description="Basic and acidic residues" evidence="1">
    <location>
        <begin position="83"/>
        <end position="116"/>
    </location>
</feature>
<name>A0A1X1XSA5_9MYCO</name>
<dbReference type="AlphaFoldDB" id="A0A1X1XSA5"/>
<evidence type="ECO:0000313" key="3">
    <source>
        <dbReference type="EMBL" id="ORW01726.1"/>
    </source>
</evidence>
<proteinExistence type="predicted"/>
<dbReference type="Gene3D" id="1.10.287.1060">
    <property type="entry name" value="ESAT-6-like"/>
    <property type="match status" value="1"/>
</dbReference>
<feature type="domain" description="Transglycosylase SLT" evidence="2">
    <location>
        <begin position="169"/>
        <end position="253"/>
    </location>
</feature>
<evidence type="ECO:0000256" key="1">
    <source>
        <dbReference type="SAM" id="MobiDB-lite"/>
    </source>
</evidence>
<dbReference type="Pfam" id="PF01464">
    <property type="entry name" value="SLT"/>
    <property type="match status" value="1"/>
</dbReference>
<dbReference type="SUPFAM" id="SSF53955">
    <property type="entry name" value="Lysozyme-like"/>
    <property type="match status" value="1"/>
</dbReference>
<comment type="caution">
    <text evidence="3">The sequence shown here is derived from an EMBL/GenBank/DDBJ whole genome shotgun (WGS) entry which is preliminary data.</text>
</comment>
<evidence type="ECO:0000259" key="2">
    <source>
        <dbReference type="Pfam" id="PF01464"/>
    </source>
</evidence>
<dbReference type="STRING" id="487514.A5707_21525"/>
<dbReference type="GO" id="GO:0009306">
    <property type="term" value="P:protein secretion"/>
    <property type="evidence" value="ECO:0007669"/>
    <property type="project" value="InterPro"/>
</dbReference>
<organism evidence="3 4">
    <name type="scientific">Mycobacterium kyorinense</name>
    <dbReference type="NCBI Taxonomy" id="487514"/>
    <lineage>
        <taxon>Bacteria</taxon>
        <taxon>Bacillati</taxon>
        <taxon>Actinomycetota</taxon>
        <taxon>Actinomycetes</taxon>
        <taxon>Mycobacteriales</taxon>
        <taxon>Mycobacteriaceae</taxon>
        <taxon>Mycobacterium</taxon>
    </lineage>
</organism>
<protein>
    <recommendedName>
        <fullName evidence="2">Transglycosylase SLT domain-containing protein</fullName>
    </recommendedName>
</protein>
<dbReference type="InterPro" id="IPR008258">
    <property type="entry name" value="Transglycosylase_SLT_dom_1"/>
</dbReference>
<feature type="region of interest" description="Disordered" evidence="1">
    <location>
        <begin position="83"/>
        <end position="117"/>
    </location>
</feature>
<keyword evidence="4" id="KW-1185">Reference proteome</keyword>
<dbReference type="RefSeq" id="WP_052425609.1">
    <property type="nucleotide sequence ID" value="NZ_BBKA01000067.1"/>
</dbReference>
<dbReference type="Pfam" id="PF10824">
    <property type="entry name" value="T7SS_ESX_EspC"/>
    <property type="match status" value="1"/>
</dbReference>